<dbReference type="Pfam" id="PF11152">
    <property type="entry name" value="CCB2_CCB4"/>
    <property type="match status" value="1"/>
</dbReference>
<organism evidence="2 3">
    <name type="scientific">Gloeothece verrucosa (strain PCC 7822)</name>
    <name type="common">Cyanothece sp. (strain PCC 7822)</name>
    <dbReference type="NCBI Taxonomy" id="497965"/>
    <lineage>
        <taxon>Bacteria</taxon>
        <taxon>Bacillati</taxon>
        <taxon>Cyanobacteriota</taxon>
        <taxon>Cyanophyceae</taxon>
        <taxon>Oscillatoriophycideae</taxon>
        <taxon>Chroococcales</taxon>
        <taxon>Aphanothecaceae</taxon>
        <taxon>Gloeothece</taxon>
        <taxon>Gloeothece verrucosa</taxon>
    </lineage>
</organism>
<dbReference type="STRING" id="497965.Cyan7822_0013"/>
<dbReference type="InterPro" id="IPR021325">
    <property type="entry name" value="CCB2/CCB4"/>
</dbReference>
<dbReference type="Gene3D" id="3.30.450.40">
    <property type="match status" value="1"/>
</dbReference>
<reference evidence="3" key="1">
    <citation type="journal article" date="2011" name="MBio">
        <title>Novel metabolic attributes of the genus Cyanothece, comprising a group of unicellular nitrogen-fixing Cyanobacteria.</title>
        <authorList>
            <person name="Bandyopadhyay A."/>
            <person name="Elvitigala T."/>
            <person name="Welsh E."/>
            <person name="Stockel J."/>
            <person name="Liberton M."/>
            <person name="Min H."/>
            <person name="Sherman L.A."/>
            <person name="Pakrasi H.B."/>
        </authorList>
    </citation>
    <scope>NUCLEOTIDE SEQUENCE [LARGE SCALE GENOMIC DNA]</scope>
    <source>
        <strain evidence="3">PCC 7822</strain>
    </source>
</reference>
<dbReference type="eggNOG" id="COG2203">
    <property type="taxonomic scope" value="Bacteria"/>
</dbReference>
<evidence type="ECO:0000313" key="3">
    <source>
        <dbReference type="Proteomes" id="UP000008206"/>
    </source>
</evidence>
<name>E0UGH2_GLOV7</name>
<keyword evidence="1" id="KW-0812">Transmembrane</keyword>
<keyword evidence="1" id="KW-1133">Transmembrane helix</keyword>
<dbReference type="InterPro" id="IPR044705">
    <property type="entry name" value="CCB4"/>
</dbReference>
<evidence type="ECO:0000313" key="2">
    <source>
        <dbReference type="EMBL" id="ADN12067.1"/>
    </source>
</evidence>
<dbReference type="AlphaFoldDB" id="E0UGH2"/>
<dbReference type="KEGG" id="cyj:Cyan7822_0013"/>
<dbReference type="PANTHER" id="PTHR34943">
    <property type="match status" value="1"/>
</dbReference>
<gene>
    <name evidence="2" type="ordered locus">Cyan7822_0013</name>
</gene>
<dbReference type="HOGENOM" id="CLU_082867_2_0_3"/>
<dbReference type="SUPFAM" id="SSF55781">
    <property type="entry name" value="GAF domain-like"/>
    <property type="match status" value="1"/>
</dbReference>
<dbReference type="InterPro" id="IPR029016">
    <property type="entry name" value="GAF-like_dom_sf"/>
</dbReference>
<accession>E0UGH2</accession>
<sequence>MTNVTKSDPNRVLRLLPFFAGGLAGFLLLINRLTTVELTASQARSDVVGVILSGVMMLIGIIWQQVQPRSPESVTLIGREGMELAENLPDAVKTELAWASHLLLTNTITKSLVVYYQGKVLLKRGILAENSEFKAGKILERVLETQKPVYLVDLKLYPGRVEFDYLPPNTQGIICQPLGNGVLILGANAPRSYTKQDENWIEGIADKLADTLSKNVDIAQADLS</sequence>
<dbReference type="Proteomes" id="UP000008206">
    <property type="component" value="Chromosome"/>
</dbReference>
<protein>
    <submittedName>
        <fullName evidence="2">CGLD23 protein</fullName>
    </submittedName>
</protein>
<dbReference type="PANTHER" id="PTHR34943:SF2">
    <property type="entry name" value="PROTEIN COFACTOR ASSEMBLY OF COMPLEX C SUBUNIT B CCB4, CHLOROPLASTIC"/>
    <property type="match status" value="1"/>
</dbReference>
<dbReference type="EMBL" id="CP002198">
    <property type="protein sequence ID" value="ADN12067.1"/>
    <property type="molecule type" value="Genomic_DNA"/>
</dbReference>
<dbReference type="GO" id="GO:0010190">
    <property type="term" value="P:cytochrome b6f complex assembly"/>
    <property type="evidence" value="ECO:0007669"/>
    <property type="project" value="TreeGrafter"/>
</dbReference>
<keyword evidence="3" id="KW-1185">Reference proteome</keyword>
<evidence type="ECO:0000256" key="1">
    <source>
        <dbReference type="SAM" id="Phobius"/>
    </source>
</evidence>
<proteinExistence type="predicted"/>
<feature type="transmembrane region" description="Helical" evidence="1">
    <location>
        <begin position="12"/>
        <end position="31"/>
    </location>
</feature>
<keyword evidence="1" id="KW-0472">Membrane</keyword>
<feature type="transmembrane region" description="Helical" evidence="1">
    <location>
        <begin position="43"/>
        <end position="63"/>
    </location>
</feature>